<sequence>MELFTKLGGVSLIRKDPYIEMHHHHQNQRNLRRRQRQIKPNVSSTSILLILSVVMAVARGDAECSLRCINESKCVAGRASFDDHPKEVDGSDLPFHNDNLSQDNYHCACDKGFTGLTCGVAFESCGDASDLHNCYHGAPCVPTGQDDFGNQQYECNCSAASDGDNYYTGKYCQNEHSKEVACDHSQGISCKNGGVCKVDDNEDNFCECSDRFHGSLCELDSGVNCGDKVCFNGSPCIQTDQGEAYCDCSQTNDPDRRFMGSSCDKELSVRCDDSKTCLNGAACVDNGNGSFSCDCTEDWRGASCEFASYEQATSEAENCGVDMCLNGGTCVRSVIDSSDEALGVEDRCVCPDGWTGPKCEYKYEDCGNGQHICVHGSKCVQEAGSKDWTCECDEEYREDQNDVGEFCQHHKMTVCTTADAAFQMYDGAASSIYCVNDAICVEIEENGRTFPACQCPNGYRGPHCEFIGQPVLVIEETSGLGIAASAATVFGFILMALAITTCLSFGLVQRRALRRVIVEMPKAPLYLDDPIRALGKDDDDVSLYSLEDVELI</sequence>
<dbReference type="Pfam" id="PF00008">
    <property type="entry name" value="EGF"/>
    <property type="match status" value="1"/>
</dbReference>
<keyword evidence="1 5" id="KW-0245">EGF-like domain</keyword>
<evidence type="ECO:0000259" key="7">
    <source>
        <dbReference type="PROSITE" id="PS50026"/>
    </source>
</evidence>
<feature type="domain" description="EGF-like" evidence="7">
    <location>
        <begin position="315"/>
        <end position="360"/>
    </location>
</feature>
<keyword evidence="4 5" id="KW-1015">Disulfide bond</keyword>
<dbReference type="GO" id="GO:0045197">
    <property type="term" value="P:establishment or maintenance of epithelial cell apical/basal polarity"/>
    <property type="evidence" value="ECO:0007669"/>
    <property type="project" value="TreeGrafter"/>
</dbReference>
<feature type="disulfide bond" evidence="5">
    <location>
        <begin position="455"/>
        <end position="464"/>
    </location>
</feature>
<evidence type="ECO:0000256" key="3">
    <source>
        <dbReference type="ARBA" id="ARBA00022737"/>
    </source>
</evidence>
<comment type="caution">
    <text evidence="8">The sequence shown here is derived from an EMBL/GenBank/DDBJ whole genome shotgun (WGS) entry which is preliminary data.</text>
</comment>
<dbReference type="SUPFAM" id="SSF57196">
    <property type="entry name" value="EGF/Laminin"/>
    <property type="match status" value="4"/>
</dbReference>
<feature type="domain" description="EGF-like" evidence="7">
    <location>
        <begin position="178"/>
        <end position="218"/>
    </location>
</feature>
<keyword evidence="2" id="KW-0732">Signal</keyword>
<dbReference type="PANTHER" id="PTHR24049:SF22">
    <property type="entry name" value="DROSOPHILA CRUMBS HOMOLOG"/>
    <property type="match status" value="1"/>
</dbReference>
<dbReference type="GO" id="GO:0007157">
    <property type="term" value="P:heterophilic cell-cell adhesion via plasma membrane cell adhesion molecules"/>
    <property type="evidence" value="ECO:0007669"/>
    <property type="project" value="TreeGrafter"/>
</dbReference>
<keyword evidence="6" id="KW-0812">Transmembrane</keyword>
<keyword evidence="3" id="KW-0677">Repeat</keyword>
<keyword evidence="6" id="KW-0472">Membrane</keyword>
<evidence type="ECO:0000313" key="9">
    <source>
        <dbReference type="Proteomes" id="UP001295423"/>
    </source>
</evidence>
<feature type="disulfide bond" evidence="5">
    <location>
        <begin position="350"/>
        <end position="359"/>
    </location>
</feature>
<feature type="domain" description="EGF-like" evidence="7">
    <location>
        <begin position="267"/>
        <end position="305"/>
    </location>
</feature>
<evidence type="ECO:0000256" key="5">
    <source>
        <dbReference type="PROSITE-ProRule" id="PRU00076"/>
    </source>
</evidence>
<evidence type="ECO:0000256" key="4">
    <source>
        <dbReference type="ARBA" id="ARBA00023157"/>
    </source>
</evidence>
<dbReference type="GO" id="GO:0032991">
    <property type="term" value="C:protein-containing complex"/>
    <property type="evidence" value="ECO:0007669"/>
    <property type="project" value="TreeGrafter"/>
</dbReference>
<keyword evidence="6" id="KW-1133">Transmembrane helix</keyword>
<comment type="caution">
    <text evidence="5">Lacks conserved residue(s) required for the propagation of feature annotation.</text>
</comment>
<dbReference type="PANTHER" id="PTHR24049">
    <property type="entry name" value="CRUMBS FAMILY MEMBER"/>
    <property type="match status" value="1"/>
</dbReference>
<dbReference type="InterPro" id="IPR000742">
    <property type="entry name" value="EGF"/>
</dbReference>
<dbReference type="CDD" id="cd00054">
    <property type="entry name" value="EGF_CA"/>
    <property type="match status" value="1"/>
</dbReference>
<evidence type="ECO:0000256" key="2">
    <source>
        <dbReference type="ARBA" id="ARBA00022729"/>
    </source>
</evidence>
<proteinExistence type="predicted"/>
<dbReference type="PROSITE" id="PS00022">
    <property type="entry name" value="EGF_1"/>
    <property type="match status" value="4"/>
</dbReference>
<dbReference type="Gene3D" id="2.10.25.10">
    <property type="entry name" value="Laminin"/>
    <property type="match status" value="5"/>
</dbReference>
<feature type="transmembrane region" description="Helical" evidence="6">
    <location>
        <begin position="480"/>
        <end position="508"/>
    </location>
</feature>
<dbReference type="GO" id="GO:0005886">
    <property type="term" value="C:plasma membrane"/>
    <property type="evidence" value="ECO:0007669"/>
    <property type="project" value="TreeGrafter"/>
</dbReference>
<keyword evidence="9" id="KW-1185">Reference proteome</keyword>
<dbReference type="PROSITE" id="PS01186">
    <property type="entry name" value="EGF_2"/>
    <property type="match status" value="2"/>
</dbReference>
<dbReference type="SMART" id="SM00181">
    <property type="entry name" value="EGF"/>
    <property type="match status" value="8"/>
</dbReference>
<dbReference type="Proteomes" id="UP001295423">
    <property type="component" value="Unassembled WGS sequence"/>
</dbReference>
<dbReference type="InterPro" id="IPR051022">
    <property type="entry name" value="Notch_Cell-Fate_Det"/>
</dbReference>
<feature type="disulfide bond" evidence="5">
    <location>
        <begin position="295"/>
        <end position="304"/>
    </location>
</feature>
<dbReference type="PROSITE" id="PS50026">
    <property type="entry name" value="EGF_3"/>
    <property type="match status" value="5"/>
</dbReference>
<feature type="disulfide bond" evidence="5">
    <location>
        <begin position="208"/>
        <end position="217"/>
    </location>
</feature>
<evidence type="ECO:0000256" key="1">
    <source>
        <dbReference type="ARBA" id="ARBA00022536"/>
    </source>
</evidence>
<feature type="domain" description="EGF-like" evidence="7">
    <location>
        <begin position="426"/>
        <end position="465"/>
    </location>
</feature>
<accession>A0AAD2CA17</accession>
<protein>
    <recommendedName>
        <fullName evidence="7">EGF-like domain-containing protein</fullName>
    </recommendedName>
</protein>
<dbReference type="EMBL" id="CAKOGP040000001">
    <property type="protein sequence ID" value="CAJ1892949.1"/>
    <property type="molecule type" value="Genomic_DNA"/>
</dbReference>
<feature type="domain" description="EGF-like" evidence="7">
    <location>
        <begin position="221"/>
        <end position="264"/>
    </location>
</feature>
<reference evidence="8" key="1">
    <citation type="submission" date="2023-08" db="EMBL/GenBank/DDBJ databases">
        <authorList>
            <person name="Audoor S."/>
            <person name="Bilcke G."/>
        </authorList>
    </citation>
    <scope>NUCLEOTIDE SEQUENCE</scope>
</reference>
<organism evidence="8 9">
    <name type="scientific">Cylindrotheca closterium</name>
    <dbReference type="NCBI Taxonomy" id="2856"/>
    <lineage>
        <taxon>Eukaryota</taxon>
        <taxon>Sar</taxon>
        <taxon>Stramenopiles</taxon>
        <taxon>Ochrophyta</taxon>
        <taxon>Bacillariophyta</taxon>
        <taxon>Bacillariophyceae</taxon>
        <taxon>Bacillariophycidae</taxon>
        <taxon>Bacillariales</taxon>
        <taxon>Bacillariaceae</taxon>
        <taxon>Cylindrotheca</taxon>
    </lineage>
</organism>
<gene>
    <name evidence="8" type="ORF">CYCCA115_LOCUS109</name>
</gene>
<dbReference type="AlphaFoldDB" id="A0AAD2CA17"/>
<name>A0AAD2CA17_9STRA</name>
<evidence type="ECO:0000313" key="8">
    <source>
        <dbReference type="EMBL" id="CAJ1892949.1"/>
    </source>
</evidence>
<evidence type="ECO:0000256" key="6">
    <source>
        <dbReference type="SAM" id="Phobius"/>
    </source>
</evidence>